<dbReference type="Gene3D" id="3.40.50.1010">
    <property type="entry name" value="5'-nuclease"/>
    <property type="match status" value="1"/>
</dbReference>
<dbReference type="Pfam" id="PF13638">
    <property type="entry name" value="PIN_4"/>
    <property type="match status" value="1"/>
</dbReference>
<dbReference type="Proteomes" id="UP001619911">
    <property type="component" value="Unassembled WGS sequence"/>
</dbReference>
<keyword evidence="1" id="KW-0472">Membrane</keyword>
<dbReference type="EMBL" id="JAUIYO010000024">
    <property type="protein sequence ID" value="MFK2827179.1"/>
    <property type="molecule type" value="Genomic_DNA"/>
</dbReference>
<feature type="transmembrane region" description="Helical" evidence="1">
    <location>
        <begin position="6"/>
        <end position="26"/>
    </location>
</feature>
<feature type="domain" description="PIN" evidence="2">
    <location>
        <begin position="81"/>
        <end position="200"/>
    </location>
</feature>
<keyword evidence="4" id="KW-1185">Reference proteome</keyword>
<keyword evidence="1" id="KW-0812">Transmembrane</keyword>
<sequence>MEQIETISLFLKWGIAILLVLSIFSLKKGRQLARRYKHRKNQFKKGNHRLTTSKNRFKFSEGSIFRAAKVFSRKSNCYFAFDTDVLLEHPYVTTVITNKTKITILISQQVRYELDKIKDSASELSQNARIALKNIANLHRENKVEIVPVNKEFVRSNGLRTNVKDDLIIGSYLQRLEEKMNIIFITNDNNARTTARTTSLTPLELDWEEKSKKVKEVAFRPGYTYKLISLGLFSLAIGFVFGLFYIEEEVRVSATSQIKVQNIDEVTFKEDQPMYINSEYPYVIKNEYDEYFQGKKAGEWGAIAIVDTFYDEGSRLFPPSYSVVLGSWIPEEMEEKENKLKYVLVKENGEEIEQEYHNLMKYNKENGINLKSIDTSVKFDGVNSYEVIGFYLSKDVDVKSLKGTSLKLVHKVTKEVIQTVPLKIMKKSS</sequence>
<dbReference type="InterPro" id="IPR002716">
    <property type="entry name" value="PIN_dom"/>
</dbReference>
<feature type="transmembrane region" description="Helical" evidence="1">
    <location>
        <begin position="223"/>
        <end position="246"/>
    </location>
</feature>
<proteinExistence type="predicted"/>
<evidence type="ECO:0000256" key="1">
    <source>
        <dbReference type="SAM" id="Phobius"/>
    </source>
</evidence>
<accession>A0ABW8IES7</accession>
<name>A0ABW8IES7_9BACI</name>
<organism evidence="3 4">
    <name type="scientific">Bacillus lumedeiriae</name>
    <dbReference type="NCBI Taxonomy" id="3058829"/>
    <lineage>
        <taxon>Bacteria</taxon>
        <taxon>Bacillati</taxon>
        <taxon>Bacillota</taxon>
        <taxon>Bacilli</taxon>
        <taxon>Bacillales</taxon>
        <taxon>Bacillaceae</taxon>
        <taxon>Bacillus</taxon>
    </lineage>
</organism>
<dbReference type="RefSeq" id="WP_404319205.1">
    <property type="nucleotide sequence ID" value="NZ_JAUIYO010000024.1"/>
</dbReference>
<comment type="caution">
    <text evidence="3">The sequence shown here is derived from an EMBL/GenBank/DDBJ whole genome shotgun (WGS) entry which is preliminary data.</text>
</comment>
<evidence type="ECO:0000259" key="2">
    <source>
        <dbReference type="Pfam" id="PF13638"/>
    </source>
</evidence>
<reference evidence="3 4" key="1">
    <citation type="submission" date="2023-07" db="EMBL/GenBank/DDBJ databases">
        <title>Bacillus lucianemedeirus sp. nov, a new species isolated from an immunobiological production facility.</title>
        <authorList>
            <person name="Costa L.V."/>
            <person name="Miranda R.V.S.L."/>
            <person name="Brandao M.L.L."/>
            <person name="Reis C.M.F."/>
            <person name="Frazao A.M."/>
            <person name="Cruz F.V."/>
            <person name="Baio P.V.P."/>
            <person name="Veras J.F.C."/>
            <person name="Ramos J.N."/>
            <person name="Vieira V."/>
        </authorList>
    </citation>
    <scope>NUCLEOTIDE SEQUENCE [LARGE SCALE GENOMIC DNA]</scope>
    <source>
        <strain evidence="3 4">B190/17</strain>
    </source>
</reference>
<gene>
    <name evidence="3" type="ORF">QYG89_16270</name>
</gene>
<keyword evidence="1" id="KW-1133">Transmembrane helix</keyword>
<evidence type="ECO:0000313" key="3">
    <source>
        <dbReference type="EMBL" id="MFK2827179.1"/>
    </source>
</evidence>
<evidence type="ECO:0000313" key="4">
    <source>
        <dbReference type="Proteomes" id="UP001619911"/>
    </source>
</evidence>
<protein>
    <submittedName>
        <fullName evidence="3">PIN domain-containing protein</fullName>
    </submittedName>
</protein>